<evidence type="ECO:0000313" key="4">
    <source>
        <dbReference type="Proteomes" id="UP000677228"/>
    </source>
</evidence>
<dbReference type="EMBL" id="CAJNOK010008099">
    <property type="protein sequence ID" value="CAF1054111.1"/>
    <property type="molecule type" value="Genomic_DNA"/>
</dbReference>
<evidence type="ECO:0000313" key="3">
    <source>
        <dbReference type="EMBL" id="CAF3820548.1"/>
    </source>
</evidence>
<dbReference type="Proteomes" id="UP000677228">
    <property type="component" value="Unassembled WGS sequence"/>
</dbReference>
<accession>A0A8S2E5J4</accession>
<name>A0A8S2E5J4_9BILA</name>
<dbReference type="AlphaFoldDB" id="A0A8S2E5J4"/>
<gene>
    <name evidence="2" type="ORF">OVA965_LOCUS17087</name>
    <name evidence="3" type="ORF">TMI583_LOCUS17097</name>
</gene>
<organism evidence="2 4">
    <name type="scientific">Didymodactylos carnosus</name>
    <dbReference type="NCBI Taxonomy" id="1234261"/>
    <lineage>
        <taxon>Eukaryota</taxon>
        <taxon>Metazoa</taxon>
        <taxon>Spiralia</taxon>
        <taxon>Gnathifera</taxon>
        <taxon>Rotifera</taxon>
        <taxon>Eurotatoria</taxon>
        <taxon>Bdelloidea</taxon>
        <taxon>Philodinida</taxon>
        <taxon>Philodinidae</taxon>
        <taxon>Didymodactylos</taxon>
    </lineage>
</organism>
<dbReference type="EMBL" id="CAJOBA010008112">
    <property type="protein sequence ID" value="CAF3820548.1"/>
    <property type="molecule type" value="Genomic_DNA"/>
</dbReference>
<evidence type="ECO:0000256" key="1">
    <source>
        <dbReference type="SAM" id="MobiDB-lite"/>
    </source>
</evidence>
<feature type="region of interest" description="Disordered" evidence="1">
    <location>
        <begin position="33"/>
        <end position="103"/>
    </location>
</feature>
<dbReference type="Proteomes" id="UP000682733">
    <property type="component" value="Unassembled WGS sequence"/>
</dbReference>
<protein>
    <submittedName>
        <fullName evidence="2">Uncharacterized protein</fullName>
    </submittedName>
</protein>
<evidence type="ECO:0000313" key="2">
    <source>
        <dbReference type="EMBL" id="CAF1054111.1"/>
    </source>
</evidence>
<feature type="compositionally biased region" description="Polar residues" evidence="1">
    <location>
        <begin position="33"/>
        <end position="84"/>
    </location>
</feature>
<sequence>MEMWCDEWPSGCRWKWKNNLLPLRRDIGLSFKQSQQQLQDYHPSSITPQPQGQQQNGRTILLNNQRTKPRSLPNSTLDHANQNGFHIPSPEIRTPKALSRTSNIDIKKQLSPKINAVKPMEGR</sequence>
<comment type="caution">
    <text evidence="2">The sequence shown here is derived from an EMBL/GenBank/DDBJ whole genome shotgun (WGS) entry which is preliminary data.</text>
</comment>
<reference evidence="2" key="1">
    <citation type="submission" date="2021-02" db="EMBL/GenBank/DDBJ databases">
        <authorList>
            <person name="Nowell W R."/>
        </authorList>
    </citation>
    <scope>NUCLEOTIDE SEQUENCE</scope>
</reference>
<proteinExistence type="predicted"/>